<dbReference type="PRINTS" id="PR01315">
    <property type="entry name" value="BATTENIN"/>
</dbReference>
<reference evidence="8" key="1">
    <citation type="submission" date="2022-11" db="UniProtKB">
        <authorList>
            <consortium name="EnsemblMetazoa"/>
        </authorList>
    </citation>
    <scope>IDENTIFICATION</scope>
</reference>
<feature type="transmembrane region" description="Helical" evidence="7">
    <location>
        <begin position="333"/>
        <end position="352"/>
    </location>
</feature>
<evidence type="ECO:0000256" key="1">
    <source>
        <dbReference type="ARBA" id="ARBA00004127"/>
    </source>
</evidence>
<dbReference type="CDD" id="cd06174">
    <property type="entry name" value="MFS"/>
    <property type="match status" value="1"/>
</dbReference>
<protein>
    <recommendedName>
        <fullName evidence="7">Battenin</fullName>
    </recommendedName>
</protein>
<organism evidence="8 9">
    <name type="scientific">Exaiptasia diaphana</name>
    <name type="common">Tropical sea anemone</name>
    <name type="synonym">Aiptasia pulchella</name>
    <dbReference type="NCBI Taxonomy" id="2652724"/>
    <lineage>
        <taxon>Eukaryota</taxon>
        <taxon>Metazoa</taxon>
        <taxon>Cnidaria</taxon>
        <taxon>Anthozoa</taxon>
        <taxon>Hexacorallia</taxon>
        <taxon>Actiniaria</taxon>
        <taxon>Aiptasiidae</taxon>
        <taxon>Exaiptasia</taxon>
    </lineage>
</organism>
<dbReference type="KEGG" id="epa:110242762"/>
<keyword evidence="5 7" id="KW-1133">Transmembrane helix</keyword>
<keyword evidence="7" id="KW-0458">Lysosome</keyword>
<name>A0A913XHP7_EXADI</name>
<accession>A0A913XHP7</accession>
<dbReference type="AlphaFoldDB" id="A0A913XHP7"/>
<dbReference type="SUPFAM" id="SSF103473">
    <property type="entry name" value="MFS general substrate transporter"/>
    <property type="match status" value="1"/>
</dbReference>
<dbReference type="Pfam" id="PF02487">
    <property type="entry name" value="CLN3"/>
    <property type="match status" value="1"/>
</dbReference>
<feature type="transmembrane region" description="Helical" evidence="7">
    <location>
        <begin position="129"/>
        <end position="152"/>
    </location>
</feature>
<dbReference type="GeneID" id="110242762"/>
<feature type="transmembrane region" description="Helical" evidence="7">
    <location>
        <begin position="398"/>
        <end position="417"/>
    </location>
</feature>
<keyword evidence="6 7" id="KW-0472">Membrane</keyword>
<dbReference type="OrthoDB" id="5965864at2759"/>
<dbReference type="InterPro" id="IPR003492">
    <property type="entry name" value="Battenin_disease_Cln3"/>
</dbReference>
<dbReference type="GO" id="GO:0012505">
    <property type="term" value="C:endomembrane system"/>
    <property type="evidence" value="ECO:0007669"/>
    <property type="project" value="UniProtKB-SubCell"/>
</dbReference>
<evidence type="ECO:0000313" key="8">
    <source>
        <dbReference type="EnsemblMetazoa" id="XP_020904443.1"/>
    </source>
</evidence>
<evidence type="ECO:0000256" key="5">
    <source>
        <dbReference type="ARBA" id="ARBA00022989"/>
    </source>
</evidence>
<dbReference type="GO" id="GO:0051453">
    <property type="term" value="P:regulation of intracellular pH"/>
    <property type="evidence" value="ECO:0007669"/>
    <property type="project" value="TreeGrafter"/>
</dbReference>
<dbReference type="GO" id="GO:0005765">
    <property type="term" value="C:lysosomal membrane"/>
    <property type="evidence" value="ECO:0007669"/>
    <property type="project" value="UniProtKB-SubCell"/>
</dbReference>
<dbReference type="OMA" id="HCSHIAN"/>
<proteinExistence type="inferred from homology"/>
<keyword evidence="3" id="KW-0813">Transport</keyword>
<dbReference type="Proteomes" id="UP000887567">
    <property type="component" value="Unplaced"/>
</dbReference>
<dbReference type="EnsemblMetazoa" id="XM_021048784.2">
    <property type="protein sequence ID" value="XP_020904443.1"/>
    <property type="gene ID" value="LOC110242762"/>
</dbReference>
<feature type="transmembrane region" description="Helical" evidence="7">
    <location>
        <begin position="158"/>
        <end position="178"/>
    </location>
</feature>
<feature type="transmembrane region" description="Helical" evidence="7">
    <location>
        <begin position="38"/>
        <end position="62"/>
    </location>
</feature>
<comment type="subcellular location">
    <subcellularLocation>
        <location evidence="1">Endomembrane system</location>
        <topology evidence="1">Multi-pass membrane protein</topology>
    </subcellularLocation>
    <subcellularLocation>
        <location evidence="7">Lysosome membrane</location>
        <topology evidence="7">Multi-pass membrane protein</topology>
    </subcellularLocation>
</comment>
<sequence length="461" mass="51288">MAEESSGQEMDSSAEDKMPKYLDFPEEDQYENNERGDFIRTVISFFGVGLVLHTLFSVIIAGSQDLLGGTQIPTTAVLLSHVGPMALVIYTFPWFMQKISYFIRVIAIFSFMASGFLVITFVQNPYAKLVGVALNAVAHSLGEATFLALGAFYGEISVTSFAAGSGIGILIGPLYYLGLTSGICISPQETMIIISCGSILILVCYYILNKDRVKSHAIVATYTSHKYSSVPTTAKTQVHDPSKLSWWEKCSAAWSILPLMLSMGFTQIFQYLTVQSVFTTLAFTNATIVNPRDHYVYYMSFYGAGEFLSRSYLSWIFCCNPAISETVTIYKTWIPTVLSSGVFVLSFCISWFRFVESMYLIMFLAFVVGILSGCVYSNTLVTIQQTIEPRYEEFCLGLVTLGSNTGAFVGSFVGLWLEPFLRHRCTKIKPNAVKTCFTRYETRKWTQAICGGKAVDIKIEI</sequence>
<keyword evidence="9" id="KW-1185">Reference proteome</keyword>
<feature type="transmembrane region" description="Helical" evidence="7">
    <location>
        <begin position="101"/>
        <end position="122"/>
    </location>
</feature>
<evidence type="ECO:0000256" key="6">
    <source>
        <dbReference type="ARBA" id="ARBA00023136"/>
    </source>
</evidence>
<dbReference type="Gene3D" id="1.20.1250.20">
    <property type="entry name" value="MFS general substrate transporter like domains"/>
    <property type="match status" value="1"/>
</dbReference>
<keyword evidence="4 7" id="KW-0812">Transmembrane</keyword>
<evidence type="ECO:0000256" key="3">
    <source>
        <dbReference type="ARBA" id="ARBA00022448"/>
    </source>
</evidence>
<feature type="transmembrane region" description="Helical" evidence="7">
    <location>
        <begin position="190"/>
        <end position="208"/>
    </location>
</feature>
<evidence type="ECO:0000256" key="7">
    <source>
        <dbReference type="RuleBase" id="RU361113"/>
    </source>
</evidence>
<comment type="similarity">
    <text evidence="2 7">Belongs to the battenin family.</text>
</comment>
<evidence type="ECO:0000313" key="9">
    <source>
        <dbReference type="Proteomes" id="UP000887567"/>
    </source>
</evidence>
<evidence type="ECO:0000256" key="2">
    <source>
        <dbReference type="ARBA" id="ARBA00007467"/>
    </source>
</evidence>
<dbReference type="PANTHER" id="PTHR10981">
    <property type="entry name" value="BATTENIN"/>
    <property type="match status" value="1"/>
</dbReference>
<dbReference type="InterPro" id="IPR036259">
    <property type="entry name" value="MFS_trans_sf"/>
</dbReference>
<feature type="transmembrane region" description="Helical" evidence="7">
    <location>
        <begin position="74"/>
        <end position="95"/>
    </location>
</feature>
<feature type="transmembrane region" description="Helical" evidence="7">
    <location>
        <begin position="359"/>
        <end position="378"/>
    </location>
</feature>
<dbReference type="RefSeq" id="XP_020904443.1">
    <property type="nucleotide sequence ID" value="XM_021048784.2"/>
</dbReference>
<evidence type="ECO:0000256" key="4">
    <source>
        <dbReference type="ARBA" id="ARBA00022692"/>
    </source>
</evidence>
<dbReference type="PANTHER" id="PTHR10981:SF0">
    <property type="entry name" value="BATTENIN"/>
    <property type="match status" value="1"/>
</dbReference>